<dbReference type="OrthoDB" id="9810588at2"/>
<dbReference type="PROSITE" id="PS51085">
    <property type="entry name" value="2FE2S_FER_2"/>
    <property type="match status" value="1"/>
</dbReference>
<reference evidence="2 3" key="1">
    <citation type="submission" date="2012-01" db="EMBL/GenBank/DDBJ databases">
        <title>Complete sequence of Desulfotomaculum gibsoniae DSM 7213.</title>
        <authorList>
            <consortium name="US DOE Joint Genome Institute"/>
            <person name="Lucas S."/>
            <person name="Han J."/>
            <person name="Lapidus A."/>
            <person name="Cheng J.-F."/>
            <person name="Goodwin L."/>
            <person name="Pitluck S."/>
            <person name="Peters L."/>
            <person name="Ovchinnikova G."/>
            <person name="Teshima H."/>
            <person name="Detter J.C."/>
            <person name="Han C."/>
            <person name="Tapia R."/>
            <person name="Land M."/>
            <person name="Hauser L."/>
            <person name="Kyrpides N."/>
            <person name="Ivanova N."/>
            <person name="Pagani I."/>
            <person name="Parshina S."/>
            <person name="Plugge C."/>
            <person name="Muyzer G."/>
            <person name="Kuever J."/>
            <person name="Ivanova A."/>
            <person name="Nazina T."/>
            <person name="Klenk H.-P."/>
            <person name="Brambilla E."/>
            <person name="Spring S."/>
            <person name="Stams A.F."/>
            <person name="Woyke T."/>
        </authorList>
    </citation>
    <scope>NUCLEOTIDE SEQUENCE [LARGE SCALE GENOMIC DNA]</scope>
    <source>
        <strain evidence="2 3">DSM 7213</strain>
    </source>
</reference>
<dbReference type="EMBL" id="CP003273">
    <property type="protein sequence ID" value="AGL00239.1"/>
    <property type="molecule type" value="Genomic_DNA"/>
</dbReference>
<dbReference type="PANTHER" id="PTHR42895:SF2">
    <property type="entry name" value="IRON-SULFUR CLUSTER PROTEIN"/>
    <property type="match status" value="1"/>
</dbReference>
<dbReference type="AlphaFoldDB" id="R4KCE1"/>
<dbReference type="InterPro" id="IPR052911">
    <property type="entry name" value="Corrinoid_activation_enz"/>
</dbReference>
<dbReference type="InterPro" id="IPR042259">
    <property type="entry name" value="Raco-like_middle_sf"/>
</dbReference>
<dbReference type="Gene3D" id="3.30.420.480">
    <property type="entry name" value="Domain of unknown function (DUF4445)"/>
    <property type="match status" value="1"/>
</dbReference>
<dbReference type="Pfam" id="PF17651">
    <property type="entry name" value="Raco_middle"/>
    <property type="match status" value="1"/>
</dbReference>
<dbReference type="InterPro" id="IPR027980">
    <property type="entry name" value="RACo_C"/>
</dbReference>
<gene>
    <name evidence="2" type="ORF">Desgi_0684</name>
</gene>
<dbReference type="Gene3D" id="3.10.20.880">
    <property type="match status" value="1"/>
</dbReference>
<organism evidence="2 3">
    <name type="scientific">Desulfoscipio gibsoniae DSM 7213</name>
    <dbReference type="NCBI Taxonomy" id="767817"/>
    <lineage>
        <taxon>Bacteria</taxon>
        <taxon>Bacillati</taxon>
        <taxon>Bacillota</taxon>
        <taxon>Clostridia</taxon>
        <taxon>Eubacteriales</taxon>
        <taxon>Desulfallaceae</taxon>
        <taxon>Desulfoscipio</taxon>
    </lineage>
</organism>
<dbReference type="CDD" id="cd00207">
    <property type="entry name" value="fer2"/>
    <property type="match status" value="1"/>
</dbReference>
<dbReference type="PANTHER" id="PTHR42895">
    <property type="entry name" value="IRON-SULFUR CLUSTER-BINDING PROTEIN-RELATED"/>
    <property type="match status" value="1"/>
</dbReference>
<dbReference type="Pfam" id="PF17650">
    <property type="entry name" value="RACo_linker"/>
    <property type="match status" value="1"/>
</dbReference>
<dbReference type="Proteomes" id="UP000013520">
    <property type="component" value="Chromosome"/>
</dbReference>
<dbReference type="STRING" id="767817.Desgi_0684"/>
<feature type="domain" description="2Fe-2S ferredoxin-type" evidence="1">
    <location>
        <begin position="4"/>
        <end position="95"/>
    </location>
</feature>
<dbReference type="InterPro" id="IPR041414">
    <property type="entry name" value="Raco-like_middle"/>
</dbReference>
<proteinExistence type="predicted"/>
<name>R4KCE1_9FIRM</name>
<accession>R4KCE1</accession>
<dbReference type="eggNOG" id="COG2871">
    <property type="taxonomic scope" value="Bacteria"/>
</dbReference>
<protein>
    <submittedName>
        <fullName evidence="2">Putative metal-binding protein</fullName>
    </submittedName>
</protein>
<dbReference type="Pfam" id="PF14574">
    <property type="entry name" value="RACo_C_ter"/>
    <property type="match status" value="1"/>
</dbReference>
<keyword evidence="3" id="KW-1185">Reference proteome</keyword>
<dbReference type="HOGENOM" id="CLU_019091_0_0_9"/>
<sequence length="625" mass="65780">MKSYQVIFQPGDQAMEVQEGSTIMEAMDQAGINFDFPCGGQGKCGKCRVRVPAGAGDPTATEKEILEPMELDRGIRLACAARVHGHMTVELPERLQHNILMASGERTCRIEPHLKKIFVQVAEPSLEAQRSDWHRLKDSLAGQGYNSARLEIPVALLRRLPETIRRAGHGVTVVMYGSKIEGLEEHDTTPAMLGMAFDIGTTTIVGYLLDLYSGRELCAVSTLNPQTRFGADVISRITFANREEGGLEKLHAAVLGAINKLIGEALEKAGAGKEQIYGVSVAANTCMHHLFLGINPGNIAVAPYVAAVSEPVVAGAAELGIDINPAGKIFVLPNIAGFVGADTTAVLLAAETDRSTGIKLVIDIGTNGEIALGSGERMVACSAAAGPAFEGAQISSGMRGAAGAIDHVQFEDNLAYTVIGGGRPLGICGSALLDTVAGLLELGMINKRGKLLPPGQLTAEAARFKDCIVEHEGQPAFVLAGADKTGHGRPVTVTQGDIRELQLAKGAIAAGIRVLMQTLGVELDDIQEVLLAGAFGNYLNPHSACAIGLIPSELEGKITMIGNAAGTGAKLALLSSSEFRRAAQVAESVEFVELGSYPGFNSIFAANTYFNPKTQQKGKKVAVKQ</sequence>
<dbReference type="InterPro" id="IPR036010">
    <property type="entry name" value="2Fe-2S_ferredoxin-like_sf"/>
</dbReference>
<dbReference type="InterPro" id="IPR040506">
    <property type="entry name" value="RACo_linker"/>
</dbReference>
<dbReference type="RefSeq" id="WP_006520887.1">
    <property type="nucleotide sequence ID" value="NC_021184.1"/>
</dbReference>
<dbReference type="KEGG" id="dgi:Desgi_0684"/>
<dbReference type="Pfam" id="PF00111">
    <property type="entry name" value="Fer2"/>
    <property type="match status" value="1"/>
</dbReference>
<dbReference type="SUPFAM" id="SSF54292">
    <property type="entry name" value="2Fe-2S ferredoxin-like"/>
    <property type="match status" value="1"/>
</dbReference>
<evidence type="ECO:0000259" key="1">
    <source>
        <dbReference type="PROSITE" id="PS51085"/>
    </source>
</evidence>
<dbReference type="eggNOG" id="COG3894">
    <property type="taxonomic scope" value="Bacteria"/>
</dbReference>
<evidence type="ECO:0000313" key="3">
    <source>
        <dbReference type="Proteomes" id="UP000013520"/>
    </source>
</evidence>
<dbReference type="InterPro" id="IPR001041">
    <property type="entry name" value="2Fe-2S_ferredoxin-type"/>
</dbReference>
<dbReference type="InterPro" id="IPR012675">
    <property type="entry name" value="Beta-grasp_dom_sf"/>
</dbReference>
<evidence type="ECO:0000313" key="2">
    <source>
        <dbReference type="EMBL" id="AGL00239.1"/>
    </source>
</evidence>
<dbReference type="Gene3D" id="3.10.20.30">
    <property type="match status" value="1"/>
</dbReference>
<dbReference type="GO" id="GO:0051536">
    <property type="term" value="F:iron-sulfur cluster binding"/>
    <property type="evidence" value="ECO:0007669"/>
    <property type="project" value="InterPro"/>
</dbReference>